<keyword evidence="6" id="KW-1185">Reference proteome</keyword>
<dbReference type="GO" id="GO:0016042">
    <property type="term" value="P:lipid catabolic process"/>
    <property type="evidence" value="ECO:0007669"/>
    <property type="project" value="UniProtKB-KW"/>
</dbReference>
<name>A0AAV6JR25_9ERIC</name>
<keyword evidence="3" id="KW-0443">Lipid metabolism</keyword>
<evidence type="ECO:0000313" key="6">
    <source>
        <dbReference type="Proteomes" id="UP000823749"/>
    </source>
</evidence>
<evidence type="ECO:0000256" key="3">
    <source>
        <dbReference type="ARBA" id="ARBA00022963"/>
    </source>
</evidence>
<evidence type="ECO:0000256" key="4">
    <source>
        <dbReference type="SAM" id="Phobius"/>
    </source>
</evidence>
<dbReference type="GO" id="GO:0016788">
    <property type="term" value="F:hydrolase activity, acting on ester bonds"/>
    <property type="evidence" value="ECO:0007669"/>
    <property type="project" value="InterPro"/>
</dbReference>
<sequence>MGVIEYWNRAPQWLKFACVGSLILLWFVVMVTMHRIASKGLLSDGQSEGTIWTEVFEGKKLYVLGDSTVANGNYDMTHRPYGIDLKDGSDPSGRFSNGYTIADYLAMKLGSPIPQAHNSMTEEQRKKNVGINFASAGCGILSTTHLLPKCRTLNDQIGLLTDERPSSADLEDSLFFLSAGSNDFIADPKLNVKDMVAEFKVKIKSLYKRGARNFLINNVGPVGCIPNKRDQSTETDEFSTKPCFSTPIDKPCCGKWDAKLKMFMCNKDSVVCEARKKALFFDGAHITERANKIYVDHCFSGDICHQITTAAAN</sequence>
<gene>
    <name evidence="5" type="ORF">RHGRI_022135</name>
</gene>
<dbReference type="InterPro" id="IPR051058">
    <property type="entry name" value="GDSL_Est/Lipase"/>
</dbReference>
<dbReference type="InterPro" id="IPR036514">
    <property type="entry name" value="SGNH_hydro_sf"/>
</dbReference>
<keyword evidence="2" id="KW-0378">Hydrolase</keyword>
<organism evidence="5 6">
    <name type="scientific">Rhododendron griersonianum</name>
    <dbReference type="NCBI Taxonomy" id="479676"/>
    <lineage>
        <taxon>Eukaryota</taxon>
        <taxon>Viridiplantae</taxon>
        <taxon>Streptophyta</taxon>
        <taxon>Embryophyta</taxon>
        <taxon>Tracheophyta</taxon>
        <taxon>Spermatophyta</taxon>
        <taxon>Magnoliopsida</taxon>
        <taxon>eudicotyledons</taxon>
        <taxon>Gunneridae</taxon>
        <taxon>Pentapetalae</taxon>
        <taxon>asterids</taxon>
        <taxon>Ericales</taxon>
        <taxon>Ericaceae</taxon>
        <taxon>Ericoideae</taxon>
        <taxon>Rhodoreae</taxon>
        <taxon>Rhododendron</taxon>
    </lineage>
</organism>
<dbReference type="SUPFAM" id="SSF52266">
    <property type="entry name" value="SGNH hydrolase"/>
    <property type="match status" value="1"/>
</dbReference>
<comment type="caution">
    <text evidence="5">The sequence shown here is derived from an EMBL/GenBank/DDBJ whole genome shotgun (WGS) entry which is preliminary data.</text>
</comment>
<keyword evidence="4" id="KW-0812">Transmembrane</keyword>
<reference evidence="5" key="1">
    <citation type="submission" date="2020-08" db="EMBL/GenBank/DDBJ databases">
        <title>Plant Genome Project.</title>
        <authorList>
            <person name="Zhang R.-G."/>
        </authorList>
    </citation>
    <scope>NUCLEOTIDE SEQUENCE</scope>
    <source>
        <strain evidence="5">WSP0</strain>
        <tissue evidence="5">Leaf</tissue>
    </source>
</reference>
<dbReference type="InterPro" id="IPR001087">
    <property type="entry name" value="GDSL"/>
</dbReference>
<dbReference type="Proteomes" id="UP000823749">
    <property type="component" value="Chromosome 7"/>
</dbReference>
<proteinExistence type="inferred from homology"/>
<keyword evidence="3" id="KW-0442">Lipid degradation</keyword>
<keyword evidence="4" id="KW-1133">Transmembrane helix</keyword>
<keyword evidence="4" id="KW-0472">Membrane</keyword>
<feature type="transmembrane region" description="Helical" evidence="4">
    <location>
        <begin position="12"/>
        <end position="33"/>
    </location>
</feature>
<dbReference type="Gene3D" id="3.40.50.1110">
    <property type="entry name" value="SGNH hydrolase"/>
    <property type="match status" value="2"/>
</dbReference>
<comment type="similarity">
    <text evidence="1">Belongs to the 'GDSL' lipolytic enzyme family.</text>
</comment>
<evidence type="ECO:0000313" key="5">
    <source>
        <dbReference type="EMBL" id="KAG5542488.1"/>
    </source>
</evidence>
<dbReference type="Pfam" id="PF00657">
    <property type="entry name" value="Lipase_GDSL"/>
    <property type="match status" value="1"/>
</dbReference>
<accession>A0AAV6JR25</accession>
<dbReference type="AlphaFoldDB" id="A0AAV6JR25"/>
<evidence type="ECO:0008006" key="7">
    <source>
        <dbReference type="Google" id="ProtNLM"/>
    </source>
</evidence>
<dbReference type="PANTHER" id="PTHR45648:SF139">
    <property type="entry name" value="GDSL ESTERASE_LIPASE"/>
    <property type="match status" value="1"/>
</dbReference>
<dbReference type="PANTHER" id="PTHR45648">
    <property type="entry name" value="GDSL LIPASE/ACYLHYDROLASE FAMILY PROTEIN (AFU_ORTHOLOGUE AFUA_4G14700)"/>
    <property type="match status" value="1"/>
</dbReference>
<evidence type="ECO:0000256" key="1">
    <source>
        <dbReference type="ARBA" id="ARBA00008668"/>
    </source>
</evidence>
<dbReference type="EMBL" id="JACTNZ010000007">
    <property type="protein sequence ID" value="KAG5542488.1"/>
    <property type="molecule type" value="Genomic_DNA"/>
</dbReference>
<protein>
    <recommendedName>
        <fullName evidence="7">SGNH hydrolase-type esterase domain-containing protein</fullName>
    </recommendedName>
</protein>
<evidence type="ECO:0000256" key="2">
    <source>
        <dbReference type="ARBA" id="ARBA00022801"/>
    </source>
</evidence>